<dbReference type="EMBL" id="JACHHQ010000001">
    <property type="protein sequence ID" value="MBB5198340.1"/>
    <property type="molecule type" value="Genomic_DNA"/>
</dbReference>
<keyword evidence="2" id="KW-1185">Reference proteome</keyword>
<comment type="caution">
    <text evidence="1">The sequence shown here is derived from an EMBL/GenBank/DDBJ whole genome shotgun (WGS) entry which is preliminary data.</text>
</comment>
<protein>
    <submittedName>
        <fullName evidence="1">Uncharacterized protein</fullName>
    </submittedName>
</protein>
<organism evidence="1 2">
    <name type="scientific">Glaciimonas immobilis</name>
    <dbReference type="NCBI Taxonomy" id="728004"/>
    <lineage>
        <taxon>Bacteria</taxon>
        <taxon>Pseudomonadati</taxon>
        <taxon>Pseudomonadota</taxon>
        <taxon>Betaproteobacteria</taxon>
        <taxon>Burkholderiales</taxon>
        <taxon>Oxalobacteraceae</taxon>
        <taxon>Glaciimonas</taxon>
    </lineage>
</organism>
<evidence type="ECO:0000313" key="1">
    <source>
        <dbReference type="EMBL" id="MBB5198340.1"/>
    </source>
</evidence>
<sequence>MQSEIWRDRFIALLNECFAPLATQAGFGSKDRYRINPENG</sequence>
<gene>
    <name evidence="1" type="ORF">HNR39_000150</name>
</gene>
<reference evidence="1 2" key="1">
    <citation type="submission" date="2020-08" db="EMBL/GenBank/DDBJ databases">
        <title>Genomic Encyclopedia of Type Strains, Phase IV (KMG-IV): sequencing the most valuable type-strain genomes for metagenomic binning, comparative biology and taxonomic classification.</title>
        <authorList>
            <person name="Goeker M."/>
        </authorList>
    </citation>
    <scope>NUCLEOTIDE SEQUENCE [LARGE SCALE GENOMIC DNA]</scope>
    <source>
        <strain evidence="1 2">DSM 23240</strain>
    </source>
</reference>
<name>A0A840RNW0_9BURK</name>
<dbReference type="AlphaFoldDB" id="A0A840RNW0"/>
<evidence type="ECO:0000313" key="2">
    <source>
        <dbReference type="Proteomes" id="UP000571084"/>
    </source>
</evidence>
<accession>A0A840RNW0</accession>
<proteinExistence type="predicted"/>
<dbReference type="Proteomes" id="UP000571084">
    <property type="component" value="Unassembled WGS sequence"/>
</dbReference>